<proteinExistence type="predicted"/>
<gene>
    <name evidence="1" type="ORF">CS875_10935</name>
</gene>
<dbReference type="Proteomes" id="UP000230889">
    <property type="component" value="Chromosome 2"/>
</dbReference>
<evidence type="ECO:0000313" key="1">
    <source>
        <dbReference type="EMBL" id="ATQ54233.1"/>
    </source>
</evidence>
<dbReference type="AlphaFoldDB" id="A0AAI8H8J2"/>
<name>A0AAI8H8J2_BRUSS</name>
<sequence>MATAAMARPADMDALARITPEQAPVQTFEKYFFMVDMLLIESYRLTVLPAHRLRQRPCQKLCQSSDCRI</sequence>
<reference evidence="1 2" key="1">
    <citation type="submission" date="2017-10" db="EMBL/GenBank/DDBJ databases">
        <title>First isolation and characterization of Brucella suis from yak.</title>
        <authorList>
            <person name="Yang X."/>
            <person name="Wang N."/>
            <person name="Cao X."/>
            <person name="Bie P."/>
            <person name="Wang J."/>
            <person name="Lyu Y."/>
            <person name="Wu Q."/>
        </authorList>
    </citation>
    <scope>NUCLEOTIDE SEQUENCE [LARGE SCALE GENOMIC DNA]</scope>
    <source>
        <strain evidence="1 2">QH05</strain>
    </source>
</reference>
<protein>
    <submittedName>
        <fullName evidence="1">Uncharacterized protein</fullName>
    </submittedName>
</protein>
<accession>A0AAI8H8J2</accession>
<dbReference type="EMBL" id="CP024421">
    <property type="protein sequence ID" value="ATQ54233.1"/>
    <property type="molecule type" value="Genomic_DNA"/>
</dbReference>
<organism evidence="1 2">
    <name type="scientific">Brucella suis</name>
    <dbReference type="NCBI Taxonomy" id="29461"/>
    <lineage>
        <taxon>Bacteria</taxon>
        <taxon>Pseudomonadati</taxon>
        <taxon>Pseudomonadota</taxon>
        <taxon>Alphaproteobacteria</taxon>
        <taxon>Hyphomicrobiales</taxon>
        <taxon>Brucellaceae</taxon>
        <taxon>Brucella/Ochrobactrum group</taxon>
        <taxon>Brucella</taxon>
    </lineage>
</organism>
<evidence type="ECO:0000313" key="2">
    <source>
        <dbReference type="Proteomes" id="UP000230889"/>
    </source>
</evidence>